<proteinExistence type="predicted"/>
<comment type="caution">
    <text evidence="1">The sequence shown here is derived from an EMBL/GenBank/DDBJ whole genome shotgun (WGS) entry which is preliminary data.</text>
</comment>
<name>A0AAD9M0U4_9PEZI</name>
<keyword evidence="2" id="KW-1185">Reference proteome</keyword>
<accession>A0AAD9M0U4</accession>
<evidence type="ECO:0000313" key="2">
    <source>
        <dbReference type="Proteomes" id="UP001232148"/>
    </source>
</evidence>
<protein>
    <submittedName>
        <fullName evidence="1">Uncharacterized protein</fullName>
    </submittedName>
</protein>
<reference evidence="1" key="1">
    <citation type="submission" date="2021-06" db="EMBL/GenBank/DDBJ databases">
        <title>Comparative genomics, transcriptomics and evolutionary studies reveal genomic signatures of adaptation to plant cell wall in hemibiotrophic fungi.</title>
        <authorList>
            <consortium name="DOE Joint Genome Institute"/>
            <person name="Baroncelli R."/>
            <person name="Diaz J.F."/>
            <person name="Benocci T."/>
            <person name="Peng M."/>
            <person name="Battaglia E."/>
            <person name="Haridas S."/>
            <person name="Andreopoulos W."/>
            <person name="Labutti K."/>
            <person name="Pangilinan J."/>
            <person name="Floch G.L."/>
            <person name="Makela M.R."/>
            <person name="Henrissat B."/>
            <person name="Grigoriev I.V."/>
            <person name="Crouch J.A."/>
            <person name="De Vries R.P."/>
            <person name="Sukno S.A."/>
            <person name="Thon M.R."/>
        </authorList>
    </citation>
    <scope>NUCLEOTIDE SEQUENCE</scope>
    <source>
        <strain evidence="1">MAFF235873</strain>
    </source>
</reference>
<organism evidence="1 2">
    <name type="scientific">Colletotrichum zoysiae</name>
    <dbReference type="NCBI Taxonomy" id="1216348"/>
    <lineage>
        <taxon>Eukaryota</taxon>
        <taxon>Fungi</taxon>
        <taxon>Dikarya</taxon>
        <taxon>Ascomycota</taxon>
        <taxon>Pezizomycotina</taxon>
        <taxon>Sordariomycetes</taxon>
        <taxon>Hypocreomycetidae</taxon>
        <taxon>Glomerellales</taxon>
        <taxon>Glomerellaceae</taxon>
        <taxon>Colletotrichum</taxon>
        <taxon>Colletotrichum graminicola species complex</taxon>
    </lineage>
</organism>
<dbReference type="AlphaFoldDB" id="A0AAD9M0U4"/>
<gene>
    <name evidence="1" type="ORF">LX32DRAFT_683205</name>
</gene>
<evidence type="ECO:0000313" key="1">
    <source>
        <dbReference type="EMBL" id="KAK2028469.1"/>
    </source>
</evidence>
<dbReference type="EMBL" id="MU842878">
    <property type="protein sequence ID" value="KAK2028469.1"/>
    <property type="molecule type" value="Genomic_DNA"/>
</dbReference>
<sequence>MLLNRRSLIPYCTVLLLLNHFYFPPDPERRLLCVKLACLNALYTTLTPCLAVLDLSFKQRRSLDNSLPFLYAFPLYHRLWRRNDDLVFFQLISKGCGLFVWTLKPPLVANTPVFEFKLPFSRSKK</sequence>
<dbReference type="Proteomes" id="UP001232148">
    <property type="component" value="Unassembled WGS sequence"/>
</dbReference>